<feature type="coiled-coil region" evidence="1">
    <location>
        <begin position="36"/>
        <end position="86"/>
    </location>
</feature>
<dbReference type="EMBL" id="CP043316">
    <property type="protein sequence ID" value="QEK38502.1"/>
    <property type="molecule type" value="Genomic_DNA"/>
</dbReference>
<dbReference type="AlphaFoldDB" id="A0A5C0UGT2"/>
<accession>A0A5C0UGT2</accession>
<organism evidence="2 3">
    <name type="scientific">Candidatus Cytomitobacter primus</name>
    <dbReference type="NCBI Taxonomy" id="2066024"/>
    <lineage>
        <taxon>Bacteria</taxon>
        <taxon>Pseudomonadati</taxon>
        <taxon>Pseudomonadota</taxon>
        <taxon>Alphaproteobacteria</taxon>
        <taxon>Holosporales</taxon>
        <taxon>Holosporaceae</taxon>
        <taxon>Candidatus Cytomitobacter</taxon>
    </lineage>
</organism>
<dbReference type="KEGG" id="cpri:FZC34_01090"/>
<keyword evidence="1" id="KW-0175">Coiled coil</keyword>
<dbReference type="RefSeq" id="WP_148971618.1">
    <property type="nucleotide sequence ID" value="NZ_CP043316.1"/>
</dbReference>
<gene>
    <name evidence="2" type="ORF">FZC34_01090</name>
</gene>
<proteinExistence type="predicted"/>
<keyword evidence="3" id="KW-1185">Reference proteome</keyword>
<protein>
    <submittedName>
        <fullName evidence="2">Uncharacterized protein</fullName>
    </submittedName>
</protein>
<reference evidence="2 3" key="1">
    <citation type="submission" date="2019-08" db="EMBL/GenBank/DDBJ databases">
        <title>Highly reduced genomes of protist endosymbionts show evolutionary convergence.</title>
        <authorList>
            <person name="George E."/>
            <person name="Husnik F."/>
            <person name="Tashyreva D."/>
            <person name="Prokopchuk G."/>
            <person name="Horak A."/>
            <person name="Kwong W.K."/>
            <person name="Lukes J."/>
            <person name="Keeling P.J."/>
        </authorList>
    </citation>
    <scope>NUCLEOTIDE SEQUENCE [LARGE SCALE GENOMIC DNA]</scope>
    <source>
        <strain evidence="2">1604LC</strain>
    </source>
</reference>
<sequence length="122" mass="14450">MKKIICMFVSLFAFSSIDAKLNHGEKAHLVNIQNKINNKHKKLRKLVVHKNELENNMRGISDLLELTKIKQQIIVLKQEIDVLENKQTTIIDHSYNRDYNRKRRFRFLQKKSHILPSLTSLD</sequence>
<evidence type="ECO:0000256" key="1">
    <source>
        <dbReference type="SAM" id="Coils"/>
    </source>
</evidence>
<dbReference type="Proteomes" id="UP000325004">
    <property type="component" value="Chromosome"/>
</dbReference>
<evidence type="ECO:0000313" key="2">
    <source>
        <dbReference type="EMBL" id="QEK38502.1"/>
    </source>
</evidence>
<evidence type="ECO:0000313" key="3">
    <source>
        <dbReference type="Proteomes" id="UP000325004"/>
    </source>
</evidence>
<name>A0A5C0UGT2_9PROT</name>